<dbReference type="PROSITE" id="PS51007">
    <property type="entry name" value="CYTC"/>
    <property type="match status" value="1"/>
</dbReference>
<evidence type="ECO:0000256" key="1">
    <source>
        <dbReference type="ARBA" id="ARBA00022617"/>
    </source>
</evidence>
<keyword evidence="3 4" id="KW-0408">Iron</keyword>
<dbReference type="Gene3D" id="1.10.760.10">
    <property type="entry name" value="Cytochrome c-like domain"/>
    <property type="match status" value="1"/>
</dbReference>
<evidence type="ECO:0000259" key="6">
    <source>
        <dbReference type="PROSITE" id="PS51007"/>
    </source>
</evidence>
<dbReference type="Pfam" id="PF00034">
    <property type="entry name" value="Cytochrom_C"/>
    <property type="match status" value="1"/>
</dbReference>
<gene>
    <name evidence="7" type="ORF">FNJ87_08730</name>
</gene>
<evidence type="ECO:0000256" key="2">
    <source>
        <dbReference type="ARBA" id="ARBA00022723"/>
    </source>
</evidence>
<keyword evidence="1 4" id="KW-0349">Heme</keyword>
<evidence type="ECO:0000256" key="5">
    <source>
        <dbReference type="SAM" id="SignalP"/>
    </source>
</evidence>
<dbReference type="SUPFAM" id="SSF46626">
    <property type="entry name" value="Cytochrome c"/>
    <property type="match status" value="1"/>
</dbReference>
<feature type="domain" description="Cytochrome c" evidence="6">
    <location>
        <begin position="46"/>
        <end position="134"/>
    </location>
</feature>
<dbReference type="PANTHER" id="PTHR35008">
    <property type="entry name" value="BLL4482 PROTEIN-RELATED"/>
    <property type="match status" value="1"/>
</dbReference>
<name>A0ABS0A4U9_9FLAO</name>
<comment type="caution">
    <text evidence="7">The sequence shown here is derived from an EMBL/GenBank/DDBJ whole genome shotgun (WGS) entry which is preliminary data.</text>
</comment>
<dbReference type="InterPro" id="IPR009056">
    <property type="entry name" value="Cyt_c-like_dom"/>
</dbReference>
<dbReference type="Proteomes" id="UP001194729">
    <property type="component" value="Unassembled WGS sequence"/>
</dbReference>
<accession>A0ABS0A4U9</accession>
<keyword evidence="2 4" id="KW-0479">Metal-binding</keyword>
<reference evidence="7 8" key="1">
    <citation type="submission" date="2020-11" db="EMBL/GenBank/DDBJ databases">
        <title>P. mediterranea TC4 genome.</title>
        <authorList>
            <person name="Molmeret M."/>
        </authorList>
    </citation>
    <scope>NUCLEOTIDE SEQUENCE [LARGE SCALE GENOMIC DNA]</scope>
    <source>
        <strain evidence="7 8">TC4</strain>
    </source>
</reference>
<keyword evidence="5" id="KW-0732">Signal</keyword>
<dbReference type="EMBL" id="JADKYU010000448">
    <property type="protein sequence ID" value="MBF4984408.1"/>
    <property type="molecule type" value="Genomic_DNA"/>
</dbReference>
<dbReference type="InterPro" id="IPR036909">
    <property type="entry name" value="Cyt_c-like_dom_sf"/>
</dbReference>
<evidence type="ECO:0000256" key="3">
    <source>
        <dbReference type="ARBA" id="ARBA00023004"/>
    </source>
</evidence>
<evidence type="ECO:0000256" key="4">
    <source>
        <dbReference type="PROSITE-ProRule" id="PRU00433"/>
    </source>
</evidence>
<keyword evidence="8" id="KW-1185">Reference proteome</keyword>
<organism evidence="7 8">
    <name type="scientific">Nonlabens mediterrranea</name>
    <dbReference type="NCBI Taxonomy" id="1419947"/>
    <lineage>
        <taxon>Bacteria</taxon>
        <taxon>Pseudomonadati</taxon>
        <taxon>Bacteroidota</taxon>
        <taxon>Flavobacteriia</taxon>
        <taxon>Flavobacteriales</taxon>
        <taxon>Flavobacteriaceae</taxon>
        <taxon>Nonlabens</taxon>
    </lineage>
</organism>
<dbReference type="InterPro" id="IPR051459">
    <property type="entry name" value="Cytochrome_c-type_DH"/>
</dbReference>
<protein>
    <submittedName>
        <fullName evidence="7">Cytochrome c</fullName>
    </submittedName>
</protein>
<dbReference type="PROSITE" id="PS51257">
    <property type="entry name" value="PROKAR_LIPOPROTEIN"/>
    <property type="match status" value="1"/>
</dbReference>
<feature type="signal peptide" evidence="5">
    <location>
        <begin position="1"/>
        <end position="22"/>
    </location>
</feature>
<dbReference type="PANTHER" id="PTHR35008:SF8">
    <property type="entry name" value="ALCOHOL DEHYDROGENASE CYTOCHROME C SUBUNIT"/>
    <property type="match status" value="1"/>
</dbReference>
<evidence type="ECO:0000313" key="8">
    <source>
        <dbReference type="Proteomes" id="UP001194729"/>
    </source>
</evidence>
<proteinExistence type="predicted"/>
<evidence type="ECO:0000313" key="7">
    <source>
        <dbReference type="EMBL" id="MBF4984408.1"/>
    </source>
</evidence>
<feature type="chain" id="PRO_5045835378" evidence="5">
    <location>
        <begin position="23"/>
        <end position="150"/>
    </location>
</feature>
<sequence length="150" mass="16642">MKKNNMKYIITLLALVVLTSCGDSKKETKATTPIPKKEIKKTPLEASVARGREIYRENCVTCHMTSGKGVPGAFPPLNPSNWLTEKRTESIHAVKYGLKGPIEVNGQSYDNIMLSLGLENDEVVDVMNYTIQTWNSGDIVTLEEVEAVEK</sequence>